<sequence>MFAHIVSPHQATRSSTTAVCAPRAAAQSAKSYLTIAVGVALSCFAIQGHAEASTELAIDSVDMDAQSPQVIYQRLQQPDEPVDYDNMVSDEFVAQQTQLFFECTQVQLATARLACFDKVAEQGKTPSFTTTKQPLDLAKTFKSTFSGNPQLVLAEDITQMQGDTVATAETVRVSQQRIPEDPVSESAVAVNEVPEGHLSEGNINNSMAAELQVKNNDQQILEAVGVSKNDIGKYTPLSLAYDLDQNSESGTWAARPYRPMYVLPLFLNAKPNRNPSTPTQEVETFAPNEMRVPELKLQVSVKTKVAEDLFDSSADVWFGYTQQSHWQVYNEDNSRPFRATDYQPEVFLTQPVTADLPFGGRLRMLGAGAIHHSNGQDDPLSRSWNRVYLMGGAEWDKLTIVPRLWARVKTESGDEDDNPDIEDFWGMGDVKFLYDFENRHSLSGTLRFNPKTEKGSAQIDYLYPLADNVNGYVQLFHGYGESIIDYNHKNTAIGVGIMLNDWKGL</sequence>
<evidence type="ECO:0000256" key="9">
    <source>
        <dbReference type="ARBA" id="ARBA00022692"/>
    </source>
</evidence>
<dbReference type="CDD" id="cd00541">
    <property type="entry name" value="OMPLA"/>
    <property type="match status" value="1"/>
</dbReference>
<name>A0ABS3NR33_9GAMM</name>
<comment type="caution">
    <text evidence="19">The sequence shown here is derived from an EMBL/GenBank/DDBJ whole genome shotgun (WGS) entry which is preliminary data.</text>
</comment>
<evidence type="ECO:0000256" key="15">
    <source>
        <dbReference type="ARBA" id="ARBA00023098"/>
    </source>
</evidence>
<evidence type="ECO:0000256" key="1">
    <source>
        <dbReference type="ARBA" id="ARBA00000111"/>
    </source>
</evidence>
<evidence type="ECO:0000256" key="3">
    <source>
        <dbReference type="ARBA" id="ARBA00010525"/>
    </source>
</evidence>
<keyword evidence="20" id="KW-1185">Reference proteome</keyword>
<comment type="similarity">
    <text evidence="3 18">Belongs to the phospholipase A1 family.</text>
</comment>
<keyword evidence="13 18" id="KW-0106">Calcium</keyword>
<evidence type="ECO:0000256" key="7">
    <source>
        <dbReference type="ARBA" id="ARBA00021726"/>
    </source>
</evidence>
<keyword evidence="9" id="KW-0812">Transmembrane</keyword>
<dbReference type="InterPro" id="IPR036541">
    <property type="entry name" value="PLipase_A1_sf"/>
</dbReference>
<dbReference type="Proteomes" id="UP000664554">
    <property type="component" value="Unassembled WGS sequence"/>
</dbReference>
<comment type="function">
    <text evidence="18">Hydrolysis of phosphatidylcholine with phospholipase A2 (EC 3.1.1.4) and phospholipase A1 (EC 3.1.1.32) activities.</text>
</comment>
<dbReference type="SUPFAM" id="SSF56931">
    <property type="entry name" value="Outer membrane phospholipase A (OMPLA)"/>
    <property type="match status" value="1"/>
</dbReference>
<evidence type="ECO:0000313" key="19">
    <source>
        <dbReference type="EMBL" id="MBO1531880.1"/>
    </source>
</evidence>
<organism evidence="19 20">
    <name type="scientific">Psychrobacter coccoides</name>
    <dbReference type="NCBI Taxonomy" id="2818440"/>
    <lineage>
        <taxon>Bacteria</taxon>
        <taxon>Pseudomonadati</taxon>
        <taxon>Pseudomonadota</taxon>
        <taxon>Gammaproteobacteria</taxon>
        <taxon>Moraxellales</taxon>
        <taxon>Moraxellaceae</taxon>
        <taxon>Psychrobacter</taxon>
    </lineage>
</organism>
<dbReference type="EC" id="3.1.1.4" evidence="6 18"/>
<dbReference type="InterPro" id="IPR003187">
    <property type="entry name" value="PLipase_A1"/>
</dbReference>
<evidence type="ECO:0000256" key="12">
    <source>
        <dbReference type="ARBA" id="ARBA00022801"/>
    </source>
</evidence>
<comment type="catalytic activity">
    <reaction evidence="1 18">
        <text>a 1,2-diacyl-sn-glycero-3-phosphocholine + H2O = a 2-acyl-sn-glycero-3-phosphocholine + a fatty acid + H(+)</text>
        <dbReference type="Rhea" id="RHEA:18689"/>
        <dbReference type="ChEBI" id="CHEBI:15377"/>
        <dbReference type="ChEBI" id="CHEBI:15378"/>
        <dbReference type="ChEBI" id="CHEBI:28868"/>
        <dbReference type="ChEBI" id="CHEBI:57643"/>
        <dbReference type="ChEBI" id="CHEBI:57875"/>
        <dbReference type="EC" id="3.1.1.32"/>
    </reaction>
</comment>
<evidence type="ECO:0000313" key="20">
    <source>
        <dbReference type="Proteomes" id="UP000664554"/>
    </source>
</evidence>
<comment type="catalytic activity">
    <reaction evidence="2 18">
        <text>a 1,2-diacyl-sn-glycero-3-phosphocholine + H2O = a 1-acyl-sn-glycero-3-phosphocholine + a fatty acid + H(+)</text>
        <dbReference type="Rhea" id="RHEA:15801"/>
        <dbReference type="ChEBI" id="CHEBI:15377"/>
        <dbReference type="ChEBI" id="CHEBI:15378"/>
        <dbReference type="ChEBI" id="CHEBI:28868"/>
        <dbReference type="ChEBI" id="CHEBI:57643"/>
        <dbReference type="ChEBI" id="CHEBI:58168"/>
        <dbReference type="EC" id="3.1.1.4"/>
    </reaction>
</comment>
<dbReference type="EC" id="3.1.1.32" evidence="5 18"/>
<protein>
    <recommendedName>
        <fullName evidence="7 18">Phospholipase A1</fullName>
        <ecNumber evidence="5 18">3.1.1.32</ecNumber>
        <ecNumber evidence="6 18">3.1.1.4</ecNumber>
    </recommendedName>
    <alternativeName>
        <fullName evidence="18">Phosphatidylcholine 1-acylhydrolase</fullName>
    </alternativeName>
</protein>
<comment type="cofactor">
    <cofactor evidence="18">
        <name>Ca(2+)</name>
        <dbReference type="ChEBI" id="CHEBI:29108"/>
    </cofactor>
    <text evidence="18">Binds 1 Ca(2+) ion per monomer. In the dimeric form the Ca(2+) is bound by different amino acids with binding of each Ca(2+) shared with ligands coming from each monomer. The Ca(2+) ion may have a role in catalysis.</text>
</comment>
<keyword evidence="12 18" id="KW-0378">Hydrolase</keyword>
<evidence type="ECO:0000256" key="10">
    <source>
        <dbReference type="ARBA" id="ARBA00022723"/>
    </source>
</evidence>
<dbReference type="Gene3D" id="2.40.230.10">
    <property type="entry name" value="Phospholipase A1"/>
    <property type="match status" value="1"/>
</dbReference>
<evidence type="ECO:0000256" key="16">
    <source>
        <dbReference type="ARBA" id="ARBA00023136"/>
    </source>
</evidence>
<keyword evidence="16" id="KW-0472">Membrane</keyword>
<gene>
    <name evidence="19" type="ORF">J3492_11755</name>
</gene>
<evidence type="ECO:0000256" key="17">
    <source>
        <dbReference type="ARBA" id="ARBA00023237"/>
    </source>
</evidence>
<evidence type="ECO:0000256" key="4">
    <source>
        <dbReference type="ARBA" id="ARBA00011702"/>
    </source>
</evidence>
<dbReference type="EMBL" id="JAGBKM010000026">
    <property type="protein sequence ID" value="MBO1531880.1"/>
    <property type="molecule type" value="Genomic_DNA"/>
</dbReference>
<dbReference type="PANTHER" id="PTHR40457:SF1">
    <property type="entry name" value="PHOSPHOLIPASE A1"/>
    <property type="match status" value="1"/>
</dbReference>
<keyword evidence="8" id="KW-1134">Transmembrane beta strand</keyword>
<keyword evidence="17 18" id="KW-0998">Cell outer membrane</keyword>
<reference evidence="19 20" key="1">
    <citation type="submission" date="2021-03" db="EMBL/GenBank/DDBJ databases">
        <authorList>
            <person name="Shang D.-D."/>
            <person name="Du Z.-J."/>
            <person name="Chen G.-J."/>
        </authorList>
    </citation>
    <scope>NUCLEOTIDE SEQUENCE [LARGE SCALE GENOMIC DNA]</scope>
    <source>
        <strain evidence="19 20">F1192</strain>
    </source>
</reference>
<dbReference type="Pfam" id="PF02253">
    <property type="entry name" value="PLA1"/>
    <property type="match status" value="1"/>
</dbReference>
<evidence type="ECO:0000256" key="6">
    <source>
        <dbReference type="ARBA" id="ARBA00013278"/>
    </source>
</evidence>
<evidence type="ECO:0000256" key="14">
    <source>
        <dbReference type="ARBA" id="ARBA00022963"/>
    </source>
</evidence>
<keyword evidence="15 18" id="KW-0443">Lipid metabolism</keyword>
<comment type="subunit">
    <text evidence="4 18">Homodimer; dimerization is reversible, and the dimeric form is the active one.</text>
</comment>
<dbReference type="RefSeq" id="WP_207992244.1">
    <property type="nucleotide sequence ID" value="NZ_JAGBKM010000026.1"/>
</dbReference>
<keyword evidence="11" id="KW-0732">Signal</keyword>
<dbReference type="PANTHER" id="PTHR40457">
    <property type="entry name" value="PHOSPHOLIPASE A1"/>
    <property type="match status" value="1"/>
</dbReference>
<evidence type="ECO:0000256" key="18">
    <source>
        <dbReference type="RuleBase" id="RU366027"/>
    </source>
</evidence>
<keyword evidence="10 18" id="KW-0479">Metal-binding</keyword>
<dbReference type="PRINTS" id="PR01486">
    <property type="entry name" value="PHPHLIPASEA1"/>
</dbReference>
<proteinExistence type="inferred from homology"/>
<comment type="subcellular location">
    <subcellularLocation>
        <location evidence="18">Cell outer membrane</location>
        <topology evidence="18">Multi-pass membrane protein</topology>
    </subcellularLocation>
    <text evidence="18">One of the very few enzymes located there.</text>
</comment>
<evidence type="ECO:0000256" key="8">
    <source>
        <dbReference type="ARBA" id="ARBA00022452"/>
    </source>
</evidence>
<keyword evidence="14 18" id="KW-0442">Lipid degradation</keyword>
<accession>A0ABS3NR33</accession>
<evidence type="ECO:0000256" key="5">
    <source>
        <dbReference type="ARBA" id="ARBA00013179"/>
    </source>
</evidence>
<evidence type="ECO:0000256" key="11">
    <source>
        <dbReference type="ARBA" id="ARBA00022729"/>
    </source>
</evidence>
<evidence type="ECO:0000256" key="2">
    <source>
        <dbReference type="ARBA" id="ARBA00001604"/>
    </source>
</evidence>
<evidence type="ECO:0000256" key="13">
    <source>
        <dbReference type="ARBA" id="ARBA00022837"/>
    </source>
</evidence>